<comment type="caution">
    <text evidence="7">The sequence shown here is derived from an EMBL/GenBank/DDBJ whole genome shotgun (WGS) entry which is preliminary data.</text>
</comment>
<evidence type="ECO:0000256" key="5">
    <source>
        <dbReference type="SAM" id="Phobius"/>
    </source>
</evidence>
<feature type="domain" description="O-antigen ligase-related" evidence="6">
    <location>
        <begin position="205"/>
        <end position="344"/>
    </location>
</feature>
<dbReference type="Proteomes" id="UP001048763">
    <property type="component" value="Unassembled WGS sequence"/>
</dbReference>
<feature type="transmembrane region" description="Helical" evidence="5">
    <location>
        <begin position="131"/>
        <end position="152"/>
    </location>
</feature>
<reference evidence="7" key="1">
    <citation type="submission" date="2021-06" db="EMBL/GenBank/DDBJ databases">
        <title>Updating the genus Pseudomonas: Description of 43 new species and partition of the Pseudomonas putida group.</title>
        <authorList>
            <person name="Girard L."/>
            <person name="Lood C."/>
            <person name="Vandamme P."/>
            <person name="Rokni-Zadeh H."/>
            <person name="Van Noort V."/>
            <person name="Hofte M."/>
            <person name="Lavigne R."/>
            <person name="De Mot R."/>
        </authorList>
    </citation>
    <scope>NUCLEOTIDE SEQUENCE</scope>
    <source>
        <strain evidence="7">SWRI88</strain>
    </source>
</reference>
<keyword evidence="4 5" id="KW-0472">Membrane</keyword>
<dbReference type="EMBL" id="JAHSTX010000001">
    <property type="protein sequence ID" value="MBV4546046.1"/>
    <property type="molecule type" value="Genomic_DNA"/>
</dbReference>
<dbReference type="RefSeq" id="WP_217863504.1">
    <property type="nucleotide sequence ID" value="NZ_JAHSTX010000001.1"/>
</dbReference>
<feature type="transmembrane region" description="Helical" evidence="5">
    <location>
        <begin position="82"/>
        <end position="100"/>
    </location>
</feature>
<sequence>MNRLQVRYSTLADAFTLFGVLFYTQVIGFFLRLGNVSTLDDAQQDLEGNLANQVCGLLTLLVPLFFFIRHKVFLSKTFYRQNLFLLLFLGCVAASISWSSEPMLSFKRFVALLSVVFFAGFIAWRYSLERIAFLFGCVIGAAALVGLIFAVIRPDIAFISGGIRDGAFRGVFAEKNAGARLNAIAILLLLPMIRQRNPLAMLYGLFALIAIGLAQSATAIALIVAGTASYAYFITLIRLRINRSLLAFTAATLVFFLLCGVLYANYAMLLELVGRDPSLTDRTLIWELLQPLIDDQFLKGYGFGAFWASADADAFITRWGYIGNAHSGYVETLLNGGLIQLIALLLMFAQTLSKRYRAITADQSARYQACALVVIGLFVVTNYVAYVIPNYRSGEFLIFCVLSLTFRHHLVARPQPLPAANARPMRATFREQRPC</sequence>
<feature type="transmembrane region" description="Helical" evidence="5">
    <location>
        <begin position="106"/>
        <end position="124"/>
    </location>
</feature>
<proteinExistence type="predicted"/>
<feature type="transmembrane region" description="Helical" evidence="5">
    <location>
        <begin position="369"/>
        <end position="388"/>
    </location>
</feature>
<dbReference type="Pfam" id="PF04932">
    <property type="entry name" value="Wzy_C"/>
    <property type="match status" value="1"/>
</dbReference>
<gene>
    <name evidence="7" type="ORF">KVG85_07980</name>
</gene>
<evidence type="ECO:0000313" key="7">
    <source>
        <dbReference type="EMBL" id="MBV4546046.1"/>
    </source>
</evidence>
<accession>A0ABS6RKB2</accession>
<feature type="transmembrane region" description="Helical" evidence="5">
    <location>
        <begin position="51"/>
        <end position="70"/>
    </location>
</feature>
<organism evidence="7 8">
    <name type="scientific">Pseudomonas triticicola</name>
    <dbReference type="NCBI Taxonomy" id="2842345"/>
    <lineage>
        <taxon>Bacteria</taxon>
        <taxon>Pseudomonadati</taxon>
        <taxon>Pseudomonadota</taxon>
        <taxon>Gammaproteobacteria</taxon>
        <taxon>Pseudomonadales</taxon>
        <taxon>Pseudomonadaceae</taxon>
        <taxon>Pseudomonas</taxon>
    </lineage>
</organism>
<dbReference type="PANTHER" id="PTHR37422:SF17">
    <property type="entry name" value="O-ANTIGEN LIGASE"/>
    <property type="match status" value="1"/>
</dbReference>
<dbReference type="InterPro" id="IPR051533">
    <property type="entry name" value="WaaL-like"/>
</dbReference>
<keyword evidence="3 5" id="KW-1133">Transmembrane helix</keyword>
<evidence type="ECO:0000256" key="3">
    <source>
        <dbReference type="ARBA" id="ARBA00022989"/>
    </source>
</evidence>
<evidence type="ECO:0000259" key="6">
    <source>
        <dbReference type="Pfam" id="PF04932"/>
    </source>
</evidence>
<dbReference type="InterPro" id="IPR007016">
    <property type="entry name" value="O-antigen_ligase-rel_domated"/>
</dbReference>
<evidence type="ECO:0000256" key="1">
    <source>
        <dbReference type="ARBA" id="ARBA00004141"/>
    </source>
</evidence>
<feature type="transmembrane region" description="Helical" evidence="5">
    <location>
        <begin position="12"/>
        <end position="31"/>
    </location>
</feature>
<dbReference type="GO" id="GO:0016874">
    <property type="term" value="F:ligase activity"/>
    <property type="evidence" value="ECO:0007669"/>
    <property type="project" value="UniProtKB-KW"/>
</dbReference>
<keyword evidence="8" id="KW-1185">Reference proteome</keyword>
<evidence type="ECO:0000256" key="4">
    <source>
        <dbReference type="ARBA" id="ARBA00023136"/>
    </source>
</evidence>
<name>A0ABS6RKB2_9PSED</name>
<keyword evidence="2 5" id="KW-0812">Transmembrane</keyword>
<dbReference type="PANTHER" id="PTHR37422">
    <property type="entry name" value="TEICHURONIC ACID BIOSYNTHESIS PROTEIN TUAE"/>
    <property type="match status" value="1"/>
</dbReference>
<evidence type="ECO:0000256" key="2">
    <source>
        <dbReference type="ARBA" id="ARBA00022692"/>
    </source>
</evidence>
<keyword evidence="7" id="KW-0436">Ligase</keyword>
<protein>
    <submittedName>
        <fullName evidence="7">O-antigen ligase family protein</fullName>
    </submittedName>
</protein>
<feature type="transmembrane region" description="Helical" evidence="5">
    <location>
        <begin position="200"/>
        <end position="233"/>
    </location>
</feature>
<evidence type="ECO:0000313" key="8">
    <source>
        <dbReference type="Proteomes" id="UP001048763"/>
    </source>
</evidence>
<comment type="subcellular location">
    <subcellularLocation>
        <location evidence="1">Membrane</location>
        <topology evidence="1">Multi-pass membrane protein</topology>
    </subcellularLocation>
</comment>
<feature type="transmembrane region" description="Helical" evidence="5">
    <location>
        <begin position="245"/>
        <end position="266"/>
    </location>
</feature>
<feature type="transmembrane region" description="Helical" evidence="5">
    <location>
        <begin position="328"/>
        <end position="348"/>
    </location>
</feature>